<reference evidence="11 12" key="1">
    <citation type="submission" date="2019-06" db="EMBL/GenBank/DDBJ databases">
        <authorList>
            <person name="Broberg M."/>
        </authorList>
    </citation>
    <scope>NUCLEOTIDE SEQUENCE [LARGE SCALE GENOMIC DNA]</scope>
</reference>
<dbReference type="InterPro" id="IPR017441">
    <property type="entry name" value="Protein_kinase_ATP_BS"/>
</dbReference>
<comment type="catalytic activity">
    <reaction evidence="7">
        <text>L-threonyl-[protein] + ATP = O-phospho-L-threonyl-[protein] + ADP + H(+)</text>
        <dbReference type="Rhea" id="RHEA:46608"/>
        <dbReference type="Rhea" id="RHEA-COMP:11060"/>
        <dbReference type="Rhea" id="RHEA-COMP:11605"/>
        <dbReference type="ChEBI" id="CHEBI:15378"/>
        <dbReference type="ChEBI" id="CHEBI:30013"/>
        <dbReference type="ChEBI" id="CHEBI:30616"/>
        <dbReference type="ChEBI" id="CHEBI:61977"/>
        <dbReference type="ChEBI" id="CHEBI:456216"/>
        <dbReference type="EC" id="2.7.11.1"/>
    </reaction>
</comment>
<dbReference type="Proteomes" id="UP000766486">
    <property type="component" value="Unassembled WGS sequence"/>
</dbReference>
<gene>
    <name evidence="11" type="ORF">CLO192961_LOCUS452005</name>
</gene>
<feature type="binding site" evidence="9">
    <location>
        <position position="74"/>
    </location>
    <ligand>
        <name>ATP</name>
        <dbReference type="ChEBI" id="CHEBI:30616"/>
    </ligand>
</feature>
<keyword evidence="3" id="KW-0808">Transferase</keyword>
<name>A0ABY6UZC9_BIOOC</name>
<dbReference type="InterPro" id="IPR011009">
    <property type="entry name" value="Kinase-like_dom_sf"/>
</dbReference>
<keyword evidence="4 9" id="KW-0547">Nucleotide-binding</keyword>
<proteinExistence type="predicted"/>
<keyword evidence="12" id="KW-1185">Reference proteome</keyword>
<feature type="domain" description="Protein kinase" evidence="10">
    <location>
        <begin position="45"/>
        <end position="404"/>
    </location>
</feature>
<evidence type="ECO:0000256" key="9">
    <source>
        <dbReference type="PROSITE-ProRule" id="PRU10141"/>
    </source>
</evidence>
<comment type="catalytic activity">
    <reaction evidence="8">
        <text>L-seryl-[protein] + ATP = O-phospho-L-seryl-[protein] + ADP + H(+)</text>
        <dbReference type="Rhea" id="RHEA:17989"/>
        <dbReference type="Rhea" id="RHEA-COMP:9863"/>
        <dbReference type="Rhea" id="RHEA-COMP:11604"/>
        <dbReference type="ChEBI" id="CHEBI:15378"/>
        <dbReference type="ChEBI" id="CHEBI:29999"/>
        <dbReference type="ChEBI" id="CHEBI:30616"/>
        <dbReference type="ChEBI" id="CHEBI:83421"/>
        <dbReference type="ChEBI" id="CHEBI:456216"/>
        <dbReference type="EC" id="2.7.11.1"/>
    </reaction>
</comment>
<dbReference type="EC" id="2.7.11.1" evidence="1"/>
<evidence type="ECO:0000256" key="1">
    <source>
        <dbReference type="ARBA" id="ARBA00012513"/>
    </source>
</evidence>
<evidence type="ECO:0000256" key="2">
    <source>
        <dbReference type="ARBA" id="ARBA00022527"/>
    </source>
</evidence>
<dbReference type="PANTHER" id="PTHR47634:SF9">
    <property type="entry name" value="PROTEIN KINASE DOMAIN-CONTAINING PROTEIN-RELATED"/>
    <property type="match status" value="1"/>
</dbReference>
<dbReference type="PROSITE" id="PS50011">
    <property type="entry name" value="PROTEIN_KINASE_DOM"/>
    <property type="match status" value="1"/>
</dbReference>
<dbReference type="EMBL" id="CABFNS010000933">
    <property type="protein sequence ID" value="VUC36820.1"/>
    <property type="molecule type" value="Genomic_DNA"/>
</dbReference>
<dbReference type="PROSITE" id="PS00107">
    <property type="entry name" value="PROTEIN_KINASE_ATP"/>
    <property type="match status" value="1"/>
</dbReference>
<dbReference type="PANTHER" id="PTHR47634">
    <property type="entry name" value="PROTEIN KINASE DOMAIN-CONTAINING PROTEIN-RELATED"/>
    <property type="match status" value="1"/>
</dbReference>
<evidence type="ECO:0000313" key="12">
    <source>
        <dbReference type="Proteomes" id="UP000766486"/>
    </source>
</evidence>
<dbReference type="Gene3D" id="3.30.200.20">
    <property type="entry name" value="Phosphorylase Kinase, domain 1"/>
    <property type="match status" value="1"/>
</dbReference>
<dbReference type="InterPro" id="IPR000719">
    <property type="entry name" value="Prot_kinase_dom"/>
</dbReference>
<evidence type="ECO:0000256" key="5">
    <source>
        <dbReference type="ARBA" id="ARBA00022777"/>
    </source>
</evidence>
<evidence type="ECO:0000256" key="4">
    <source>
        <dbReference type="ARBA" id="ARBA00022741"/>
    </source>
</evidence>
<organism evidence="11 12">
    <name type="scientific">Bionectria ochroleuca</name>
    <name type="common">Gliocladium roseum</name>
    <dbReference type="NCBI Taxonomy" id="29856"/>
    <lineage>
        <taxon>Eukaryota</taxon>
        <taxon>Fungi</taxon>
        <taxon>Dikarya</taxon>
        <taxon>Ascomycota</taxon>
        <taxon>Pezizomycotina</taxon>
        <taxon>Sordariomycetes</taxon>
        <taxon>Hypocreomycetidae</taxon>
        <taxon>Hypocreales</taxon>
        <taxon>Bionectriaceae</taxon>
        <taxon>Clonostachys</taxon>
    </lineage>
</organism>
<evidence type="ECO:0000256" key="8">
    <source>
        <dbReference type="ARBA" id="ARBA00048679"/>
    </source>
</evidence>
<evidence type="ECO:0000256" key="6">
    <source>
        <dbReference type="ARBA" id="ARBA00022840"/>
    </source>
</evidence>
<evidence type="ECO:0000256" key="3">
    <source>
        <dbReference type="ARBA" id="ARBA00022679"/>
    </source>
</evidence>
<evidence type="ECO:0000313" key="11">
    <source>
        <dbReference type="EMBL" id="VUC36820.1"/>
    </source>
</evidence>
<keyword evidence="5" id="KW-0418">Kinase</keyword>
<dbReference type="InterPro" id="IPR051334">
    <property type="entry name" value="SRPK"/>
</dbReference>
<dbReference type="SUPFAM" id="SSF56112">
    <property type="entry name" value="Protein kinase-like (PK-like)"/>
    <property type="match status" value="1"/>
</dbReference>
<comment type="caution">
    <text evidence="11">The sequence shown here is derived from an EMBL/GenBank/DDBJ whole genome shotgun (WGS) entry which is preliminary data.</text>
</comment>
<keyword evidence="6 9" id="KW-0067">ATP-binding</keyword>
<dbReference type="Gene3D" id="1.10.510.10">
    <property type="entry name" value="Transferase(Phosphotransferase) domain 1"/>
    <property type="match status" value="1"/>
</dbReference>
<accession>A0ABY6UZC9</accession>
<protein>
    <recommendedName>
        <fullName evidence="1">non-specific serine/threonine protein kinase</fullName>
        <ecNumber evidence="1">2.7.11.1</ecNumber>
    </recommendedName>
</protein>
<sequence>MSARATDLPPGWECAPIQDVERMGRYSPGGYYAVNIGDSLHKNRYRIVHKLGHGTFSTVWLAKDTHHYRYVALKIGTGDANFKEASILENVAPNELLPPLLDRFVLEGPNGKHPCYATIPARMTISDALDASDCRLFELDVARALAAQMALAVSSLHSHGLAHGDLHLGNIALRMTSDMNSMTPKDLYDTYGLPRREEVEHLEGKPLPPGIPAYGILPVWLGGKSEYVRLPDAQILLVDFSEAFYPDKEKKFESRTPALLRPPEARFESNQALGLSSDIWTLACSMWEVLGQGPLFKSFFRDEDVIAAQQVEALSPLLPAWWKRWEARGEWFTEAGDPIKEDTDEVETLEDKFKISMQQSRVAEKMPLFDAQEEREILKMFRSMLVFAPKSRATIGQVIDSEWMQKWALPAYHELQKWKE</sequence>
<evidence type="ECO:0000256" key="7">
    <source>
        <dbReference type="ARBA" id="ARBA00047899"/>
    </source>
</evidence>
<dbReference type="SMART" id="SM00220">
    <property type="entry name" value="S_TKc"/>
    <property type="match status" value="1"/>
</dbReference>
<keyword evidence="2" id="KW-0723">Serine/threonine-protein kinase</keyword>
<evidence type="ECO:0000259" key="10">
    <source>
        <dbReference type="PROSITE" id="PS50011"/>
    </source>
</evidence>